<dbReference type="OrthoDB" id="960257at2"/>
<evidence type="ECO:0000313" key="1">
    <source>
        <dbReference type="EMBL" id="AWM32261.1"/>
    </source>
</evidence>
<name>A0A2Z3GJ33_9BACT</name>
<dbReference type="RefSeq" id="WP_109655380.1">
    <property type="nucleotide sequence ID" value="NZ_CP029145.1"/>
</dbReference>
<protein>
    <submittedName>
        <fullName evidence="1">Uncharacterized protein</fullName>
    </submittedName>
</protein>
<sequence length="133" mass="15304">MLHISTLPDEEKQTLEAGHKNGNKAYFRNRCQCILLSASGFEAKELALIYTTRTRTVYDWLHRYKRDGFLGLKIKADRGLKAPLQDLTLEQVADIREQLKENPQSLREVAALLSTKFGFTMSKSARKQYVKKN</sequence>
<evidence type="ECO:0000313" key="2">
    <source>
        <dbReference type="Proteomes" id="UP000245999"/>
    </source>
</evidence>
<dbReference type="SUPFAM" id="SSF46689">
    <property type="entry name" value="Homeodomain-like"/>
    <property type="match status" value="1"/>
</dbReference>
<dbReference type="AlphaFoldDB" id="A0A2Z3GJ33"/>
<organism evidence="1 2">
    <name type="scientific">Hymenobacter nivis</name>
    <dbReference type="NCBI Taxonomy" id="1850093"/>
    <lineage>
        <taxon>Bacteria</taxon>
        <taxon>Pseudomonadati</taxon>
        <taxon>Bacteroidota</taxon>
        <taxon>Cytophagia</taxon>
        <taxon>Cytophagales</taxon>
        <taxon>Hymenobacteraceae</taxon>
        <taxon>Hymenobacter</taxon>
    </lineage>
</organism>
<reference evidence="2" key="1">
    <citation type="submission" date="2018-04" db="EMBL/GenBank/DDBJ databases">
        <title>Complete genome of Antarctic heterotrophic bacterium Hymenobacter nivis.</title>
        <authorList>
            <person name="Terashima M."/>
        </authorList>
    </citation>
    <scope>NUCLEOTIDE SEQUENCE [LARGE SCALE GENOMIC DNA]</scope>
    <source>
        <strain evidence="2">NBRC 111535</strain>
    </source>
</reference>
<dbReference type="Proteomes" id="UP000245999">
    <property type="component" value="Chromosome"/>
</dbReference>
<accession>A0A2Z3GJ33</accession>
<dbReference type="InterPro" id="IPR009057">
    <property type="entry name" value="Homeodomain-like_sf"/>
</dbReference>
<dbReference type="Pfam" id="PF13565">
    <property type="entry name" value="HTH_32"/>
    <property type="match status" value="1"/>
</dbReference>
<proteinExistence type="predicted"/>
<dbReference type="EMBL" id="CP029145">
    <property type="protein sequence ID" value="AWM32261.1"/>
    <property type="molecule type" value="Genomic_DNA"/>
</dbReference>
<dbReference type="KEGG" id="hnv:DDQ68_05315"/>
<gene>
    <name evidence="1" type="ORF">DDQ68_05315</name>
</gene>
<keyword evidence="2" id="KW-1185">Reference proteome</keyword>